<dbReference type="InterPro" id="IPR001303">
    <property type="entry name" value="Aldolase_II/adducin_N"/>
</dbReference>
<dbReference type="UniPathway" id="UPA00904">
    <property type="reaction ID" value="UER00875"/>
</dbReference>
<dbReference type="NCBIfam" id="TIGR03328">
    <property type="entry name" value="salvage_mtnB"/>
    <property type="match status" value="1"/>
</dbReference>
<dbReference type="GO" id="GO:0019509">
    <property type="term" value="P:L-methionine salvage from methylthioadenosine"/>
    <property type="evidence" value="ECO:0007669"/>
    <property type="project" value="UniProtKB-UniRule"/>
</dbReference>
<feature type="binding site" evidence="6">
    <location>
        <position position="103"/>
    </location>
    <ligand>
        <name>Zn(2+)</name>
        <dbReference type="ChEBI" id="CHEBI:29105"/>
    </ligand>
</feature>
<keyword evidence="4 6" id="KW-0486">Methionine biosynthesis</keyword>
<dbReference type="SUPFAM" id="SSF53639">
    <property type="entry name" value="AraD/HMP-PK domain-like"/>
    <property type="match status" value="1"/>
</dbReference>
<dbReference type="PANTHER" id="PTHR10640">
    <property type="entry name" value="METHYLTHIORIBULOSE-1-PHOSPHATE DEHYDRATASE"/>
    <property type="match status" value="1"/>
</dbReference>
<organism evidence="8 9">
    <name type="scientific">Alicyclobacillus macrosporangiidus</name>
    <dbReference type="NCBI Taxonomy" id="392015"/>
    <lineage>
        <taxon>Bacteria</taxon>
        <taxon>Bacillati</taxon>
        <taxon>Bacillota</taxon>
        <taxon>Bacilli</taxon>
        <taxon>Bacillales</taxon>
        <taxon>Alicyclobacillaceae</taxon>
        <taxon>Alicyclobacillus</taxon>
    </lineage>
</organism>
<evidence type="ECO:0000256" key="1">
    <source>
        <dbReference type="ARBA" id="ARBA00022605"/>
    </source>
</evidence>
<comment type="similarity">
    <text evidence="6">Belongs to the aldolase class II family. MtnB subfamily.</text>
</comment>
<dbReference type="Gene3D" id="3.40.225.10">
    <property type="entry name" value="Class II aldolase/adducin N-terminal domain"/>
    <property type="match status" value="1"/>
</dbReference>
<comment type="catalytic activity">
    <reaction evidence="6">
        <text>5-(methylsulfanyl)-D-ribulose 1-phosphate = 5-methylsulfanyl-2,3-dioxopentyl phosphate + H2O</text>
        <dbReference type="Rhea" id="RHEA:15549"/>
        <dbReference type="ChEBI" id="CHEBI:15377"/>
        <dbReference type="ChEBI" id="CHEBI:58548"/>
        <dbReference type="ChEBI" id="CHEBI:58828"/>
        <dbReference type="EC" id="4.2.1.109"/>
    </reaction>
</comment>
<keyword evidence="3 6" id="KW-0862">Zinc</keyword>
<keyword evidence="2 6" id="KW-0479">Metal-binding</keyword>
<dbReference type="InterPro" id="IPR036409">
    <property type="entry name" value="Aldolase_II/adducin_N_sf"/>
</dbReference>
<comment type="function">
    <text evidence="6">Catalyzes the dehydration of methylthioribulose-1-phosphate (MTRu-1-P) into 2,3-diketo-5-methylthiopentyl-1-phosphate (DK-MTP-1-P).</text>
</comment>
<feature type="domain" description="Class II aldolase/adducin N-terminal" evidence="7">
    <location>
        <begin position="13"/>
        <end position="201"/>
    </location>
</feature>
<dbReference type="STRING" id="392015.SAMN05421543_1226"/>
<evidence type="ECO:0000256" key="6">
    <source>
        <dbReference type="HAMAP-Rule" id="MF_01677"/>
    </source>
</evidence>
<dbReference type="GO" id="GO:0005737">
    <property type="term" value="C:cytoplasm"/>
    <property type="evidence" value="ECO:0007669"/>
    <property type="project" value="UniProtKB-UniRule"/>
</dbReference>
<evidence type="ECO:0000256" key="3">
    <source>
        <dbReference type="ARBA" id="ARBA00022833"/>
    </source>
</evidence>
<evidence type="ECO:0000313" key="9">
    <source>
        <dbReference type="Proteomes" id="UP000183508"/>
    </source>
</evidence>
<comment type="cofactor">
    <cofactor evidence="6">
        <name>Zn(2+)</name>
        <dbReference type="ChEBI" id="CHEBI:29105"/>
    </cofactor>
    <text evidence="6">Binds 1 zinc ion per subunit.</text>
</comment>
<dbReference type="GO" id="GO:0046570">
    <property type="term" value="F:methylthioribulose 1-phosphate dehydratase activity"/>
    <property type="evidence" value="ECO:0007669"/>
    <property type="project" value="UniProtKB-UniRule"/>
</dbReference>
<evidence type="ECO:0000256" key="4">
    <source>
        <dbReference type="ARBA" id="ARBA00023167"/>
    </source>
</evidence>
<dbReference type="GO" id="GO:0008270">
    <property type="term" value="F:zinc ion binding"/>
    <property type="evidence" value="ECO:0007669"/>
    <property type="project" value="UniProtKB-UniRule"/>
</dbReference>
<dbReference type="Pfam" id="PF00596">
    <property type="entry name" value="Aldolase_II"/>
    <property type="match status" value="1"/>
</dbReference>
<dbReference type="OrthoDB" id="9805559at2"/>
<evidence type="ECO:0000259" key="7">
    <source>
        <dbReference type="SMART" id="SM01007"/>
    </source>
</evidence>
<accession>A0A1I7L0A6</accession>
<keyword evidence="1 6" id="KW-0028">Amino-acid biosynthesis</keyword>
<evidence type="ECO:0000313" key="8">
    <source>
        <dbReference type="EMBL" id="SFV02976.1"/>
    </source>
</evidence>
<evidence type="ECO:0000256" key="2">
    <source>
        <dbReference type="ARBA" id="ARBA00022723"/>
    </source>
</evidence>
<dbReference type="eggNOG" id="COG0235">
    <property type="taxonomic scope" value="Bacteria"/>
</dbReference>
<keyword evidence="5 6" id="KW-0456">Lyase</keyword>
<name>A0A1I7L0A6_9BACL</name>
<dbReference type="RefSeq" id="WP_074955360.1">
    <property type="nucleotide sequence ID" value="NZ_FPBV01000022.1"/>
</dbReference>
<dbReference type="EMBL" id="FPBV01000022">
    <property type="protein sequence ID" value="SFV02976.1"/>
    <property type="molecule type" value="Genomic_DNA"/>
</dbReference>
<dbReference type="InterPro" id="IPR017714">
    <property type="entry name" value="MethylthioRu-1-P_deHdtase_MtnB"/>
</dbReference>
<dbReference type="AlphaFoldDB" id="A0A1I7L0A6"/>
<protein>
    <recommendedName>
        <fullName evidence="6">Methylthioribulose-1-phosphate dehydratase</fullName>
        <shortName evidence="6">MTRu-1-P dehydratase</shortName>
        <ecNumber evidence="6">4.2.1.109</ecNumber>
    </recommendedName>
</protein>
<evidence type="ECO:0000256" key="5">
    <source>
        <dbReference type="ARBA" id="ARBA00023239"/>
    </source>
</evidence>
<sequence>MEGTHVDFRREAEQVRWLAQTVAAKGWLPATSGNLSVKVSDAPLRFAITRSGADKQRLALDDVLLVGEDGRPVAKTSHRPSAETVVHVRLYQSQPCGAIVHVHTMFNNLASDVFFPQGYVDLAGHELLKALGHWEEGARIRVPIVENHHRLDDLAAAVAAQAQPAVPGVLVRNHGIYAWGEDADAALRHLEAFEFLFEYVLRRRQFP</sequence>
<comment type="pathway">
    <text evidence="6">Amino-acid biosynthesis; L-methionine biosynthesis via salvage pathway; L-methionine from S-methyl-5-thio-alpha-D-ribose 1-phosphate: step 2/6.</text>
</comment>
<dbReference type="Proteomes" id="UP000183508">
    <property type="component" value="Unassembled WGS sequence"/>
</dbReference>
<dbReference type="SMART" id="SM01007">
    <property type="entry name" value="Aldolase_II"/>
    <property type="match status" value="1"/>
</dbReference>
<dbReference type="EC" id="4.2.1.109" evidence="6"/>
<dbReference type="HAMAP" id="MF_01677">
    <property type="entry name" value="Salvage_MtnB"/>
    <property type="match status" value="1"/>
</dbReference>
<reference evidence="9" key="1">
    <citation type="submission" date="2016-10" db="EMBL/GenBank/DDBJ databases">
        <authorList>
            <person name="Varghese N."/>
        </authorList>
    </citation>
    <scope>NUCLEOTIDE SEQUENCE [LARGE SCALE GENOMIC DNA]</scope>
    <source>
        <strain evidence="9">DSM 17980</strain>
    </source>
</reference>
<dbReference type="PANTHER" id="PTHR10640:SF7">
    <property type="entry name" value="METHYLTHIORIBULOSE-1-PHOSPHATE DEHYDRATASE"/>
    <property type="match status" value="1"/>
</dbReference>
<keyword evidence="9" id="KW-1185">Reference proteome</keyword>
<proteinExistence type="inferred from homology"/>
<feature type="binding site" evidence="6">
    <location>
        <position position="101"/>
    </location>
    <ligand>
        <name>Zn(2+)</name>
        <dbReference type="ChEBI" id="CHEBI:29105"/>
    </ligand>
</feature>
<gene>
    <name evidence="6" type="primary">mtnB</name>
    <name evidence="8" type="ORF">SAMN05421543_1226</name>
</gene>